<keyword evidence="1" id="KW-0472">Membrane</keyword>
<keyword evidence="4" id="KW-1185">Reference proteome</keyword>
<feature type="domain" description="Transposase IS4-like" evidence="2">
    <location>
        <begin position="4"/>
        <end position="63"/>
    </location>
</feature>
<dbReference type="AlphaFoldDB" id="A0A934N106"/>
<sequence length="181" mass="21024">MLISSLPKNSSFAKKSVKVYQTRMQIEESFRYMKSTEFGLGFEHNHTKKLARMALLVLLTTLTVMVLILLGKVIELSGLAYRFQSSSTRKRRRLSHFFLGKRALSTNLKITLKQWREGIREFAEQLFKGEGLWLKFVEIPQGLRPSLVDFAYLLCLKVMAIIRFGYFPMTKKDIGYENKSN</sequence>
<dbReference type="GO" id="GO:0004803">
    <property type="term" value="F:transposase activity"/>
    <property type="evidence" value="ECO:0007669"/>
    <property type="project" value="InterPro"/>
</dbReference>
<name>A0A934N106_9GAMM</name>
<comment type="caution">
    <text evidence="3">The sequence shown here is derived from an EMBL/GenBank/DDBJ whole genome shotgun (WGS) entry which is preliminary data.</text>
</comment>
<dbReference type="SUPFAM" id="SSF53098">
    <property type="entry name" value="Ribonuclease H-like"/>
    <property type="match status" value="1"/>
</dbReference>
<dbReference type="Pfam" id="PF01609">
    <property type="entry name" value="DDE_Tnp_1"/>
    <property type="match status" value="1"/>
</dbReference>
<keyword evidence="1" id="KW-0812">Transmembrane</keyword>
<dbReference type="GO" id="GO:0006313">
    <property type="term" value="P:DNA transposition"/>
    <property type="evidence" value="ECO:0007669"/>
    <property type="project" value="InterPro"/>
</dbReference>
<dbReference type="GO" id="GO:0003677">
    <property type="term" value="F:DNA binding"/>
    <property type="evidence" value="ECO:0007669"/>
    <property type="project" value="InterPro"/>
</dbReference>
<protein>
    <submittedName>
        <fullName evidence="3">Transposase</fullName>
    </submittedName>
</protein>
<evidence type="ECO:0000313" key="3">
    <source>
        <dbReference type="EMBL" id="MBJ7539065.1"/>
    </source>
</evidence>
<evidence type="ECO:0000313" key="4">
    <source>
        <dbReference type="Proteomes" id="UP000628710"/>
    </source>
</evidence>
<organism evidence="3 4">
    <name type="scientific">Marinomonas transparens</name>
    <dbReference type="NCBI Taxonomy" id="2795388"/>
    <lineage>
        <taxon>Bacteria</taxon>
        <taxon>Pseudomonadati</taxon>
        <taxon>Pseudomonadota</taxon>
        <taxon>Gammaproteobacteria</taxon>
        <taxon>Oceanospirillales</taxon>
        <taxon>Oceanospirillaceae</taxon>
        <taxon>Marinomonas</taxon>
    </lineage>
</organism>
<dbReference type="InterPro" id="IPR012337">
    <property type="entry name" value="RNaseH-like_sf"/>
</dbReference>
<proteinExistence type="predicted"/>
<dbReference type="EMBL" id="JAEMNX010000020">
    <property type="protein sequence ID" value="MBJ7539065.1"/>
    <property type="molecule type" value="Genomic_DNA"/>
</dbReference>
<evidence type="ECO:0000256" key="1">
    <source>
        <dbReference type="SAM" id="Phobius"/>
    </source>
</evidence>
<dbReference type="Proteomes" id="UP000628710">
    <property type="component" value="Unassembled WGS sequence"/>
</dbReference>
<keyword evidence="1" id="KW-1133">Transmembrane helix</keyword>
<feature type="transmembrane region" description="Helical" evidence="1">
    <location>
        <begin position="150"/>
        <end position="169"/>
    </location>
</feature>
<gene>
    <name evidence="3" type="ORF">I8J31_15405</name>
</gene>
<dbReference type="PANTHER" id="PTHR35404">
    <property type="entry name" value="TRANSPOSASE OF TN10"/>
    <property type="match status" value="1"/>
</dbReference>
<reference evidence="3" key="1">
    <citation type="submission" date="2020-12" db="EMBL/GenBank/DDBJ databases">
        <title>Marinomonas arctica sp. nov., a psychrotolerant bacterium isolated from the Arctic.</title>
        <authorList>
            <person name="Zhang Y."/>
        </authorList>
    </citation>
    <scope>NUCLEOTIDE SEQUENCE</scope>
    <source>
        <strain evidence="3">C1424</strain>
    </source>
</reference>
<dbReference type="InterPro" id="IPR002559">
    <property type="entry name" value="Transposase_11"/>
</dbReference>
<accession>A0A934N106</accession>
<dbReference type="PANTHER" id="PTHR35404:SF8">
    <property type="entry name" value="TRANSPOSASE OF TN10"/>
    <property type="match status" value="1"/>
</dbReference>
<evidence type="ECO:0000259" key="2">
    <source>
        <dbReference type="Pfam" id="PF01609"/>
    </source>
</evidence>
<feature type="transmembrane region" description="Helical" evidence="1">
    <location>
        <begin position="53"/>
        <end position="74"/>
    </location>
</feature>